<dbReference type="InterPro" id="IPR008042">
    <property type="entry name" value="Retrotrans_Pao"/>
</dbReference>
<dbReference type="Gene3D" id="3.30.420.10">
    <property type="entry name" value="Ribonuclease H-like superfamily/Ribonuclease H"/>
    <property type="match status" value="1"/>
</dbReference>
<comment type="caution">
    <text evidence="2">The sequence shown here is derived from an EMBL/GenBank/DDBJ whole genome shotgun (WGS) entry which is preliminary data.</text>
</comment>
<evidence type="ECO:0000259" key="1">
    <source>
        <dbReference type="Pfam" id="PF18701"/>
    </source>
</evidence>
<organism evidence="2 3">
    <name type="scientific">Paramuricea clavata</name>
    <name type="common">Red gorgonian</name>
    <name type="synonym">Violescent sea-whip</name>
    <dbReference type="NCBI Taxonomy" id="317549"/>
    <lineage>
        <taxon>Eukaryota</taxon>
        <taxon>Metazoa</taxon>
        <taxon>Cnidaria</taxon>
        <taxon>Anthozoa</taxon>
        <taxon>Octocorallia</taxon>
        <taxon>Malacalcyonacea</taxon>
        <taxon>Plexauridae</taxon>
        <taxon>Paramuricea</taxon>
    </lineage>
</organism>
<dbReference type="Pfam" id="PF18701">
    <property type="entry name" value="DUF5641"/>
    <property type="match status" value="1"/>
</dbReference>
<dbReference type="Proteomes" id="UP001152795">
    <property type="component" value="Unassembled WGS sequence"/>
</dbReference>
<evidence type="ECO:0000313" key="2">
    <source>
        <dbReference type="EMBL" id="CAB3987048.1"/>
    </source>
</evidence>
<dbReference type="PANTHER" id="PTHR47331:SF2">
    <property type="match status" value="1"/>
</dbReference>
<name>A0A6S7G537_PARCT</name>
<dbReference type="EMBL" id="CACRXK020001113">
    <property type="protein sequence ID" value="CAB3987048.1"/>
    <property type="molecule type" value="Genomic_DNA"/>
</dbReference>
<sequence length="616" mass="69897">MLKKSSYVDDLIDSRPNKPEAMKLAHDAENMLAKGGFTVKCWQFSGEVKTRSGEELQQTVVPEYKSNDLGRPLLKGTDAHLHVLGVGWKPKEDVVVYEVTLNFSQKRQGVRTGPNLMLNDLPEALPDILTKRIVFQQVMKIYDPLGLVCLFTLIGKIYLRETWSRNFGWDDQLPVDLRAKWLKFFISLFELEKLSLQRCLRPSEAVGNPWLIIFSDGSDIAYGGRSPQELNEESQWWNGPLILFQPIEEWGLKFGSQKEECLPGEKKIHSVSTATANPPLLNYERFSDINHVIWVIARILAILRNKSFSGGKRMSVSAQLLRDAENLIVKDAQKTIKEELVKTDQKGKGGRYATLYPVLTTIYSDPGSQLVGAERELKEAWNGIDRETLHKDGVQNGLTWLFGPADSLWNQGKVEALVKAAKRAIHFAVHNKRLAVSEFLTICYEAANLLNERPIGTLPGTDSNQNILTPNTLLLGRTCAKNPGNWQPTRQHIAKRYHFVQAVVSEFWAKWIELCAPALVTRYKWTEPTRNLRPGDIVLIADKSPIKGDYRLGMINEVVAGNDGKVRRALVKYKNYKVGERDHEYTGREEVVVSRSVHRLALLVPVEYDQEKQEED</sequence>
<dbReference type="PANTHER" id="PTHR47331">
    <property type="entry name" value="PHD-TYPE DOMAIN-CONTAINING PROTEIN"/>
    <property type="match status" value="1"/>
</dbReference>
<dbReference type="GO" id="GO:0003676">
    <property type="term" value="F:nucleic acid binding"/>
    <property type="evidence" value="ECO:0007669"/>
    <property type="project" value="InterPro"/>
</dbReference>
<feature type="domain" description="DUF5641" evidence="1">
    <location>
        <begin position="495"/>
        <end position="577"/>
    </location>
</feature>
<evidence type="ECO:0000313" key="3">
    <source>
        <dbReference type="Proteomes" id="UP001152795"/>
    </source>
</evidence>
<dbReference type="InterPro" id="IPR036397">
    <property type="entry name" value="RNaseH_sf"/>
</dbReference>
<dbReference type="AlphaFoldDB" id="A0A6S7G537"/>
<dbReference type="Pfam" id="PF05380">
    <property type="entry name" value="Peptidase_A17"/>
    <property type="match status" value="1"/>
</dbReference>
<dbReference type="InterPro" id="IPR040676">
    <property type="entry name" value="DUF5641"/>
</dbReference>
<proteinExistence type="predicted"/>
<reference evidence="2" key="1">
    <citation type="submission" date="2020-04" db="EMBL/GenBank/DDBJ databases">
        <authorList>
            <person name="Alioto T."/>
            <person name="Alioto T."/>
            <person name="Gomez Garrido J."/>
        </authorList>
    </citation>
    <scope>NUCLEOTIDE SEQUENCE</scope>
    <source>
        <strain evidence="2">A484AB</strain>
    </source>
</reference>
<protein>
    <recommendedName>
        <fullName evidence="1">DUF5641 domain-containing protein</fullName>
    </recommendedName>
</protein>
<gene>
    <name evidence="2" type="ORF">PACLA_8A045929</name>
</gene>
<accession>A0A6S7G537</accession>
<keyword evidence="3" id="KW-1185">Reference proteome</keyword>